<dbReference type="SUPFAM" id="SSF47336">
    <property type="entry name" value="ACP-like"/>
    <property type="match status" value="1"/>
</dbReference>
<dbReference type="SUPFAM" id="SSF56801">
    <property type="entry name" value="Acetyl-CoA synthetase-like"/>
    <property type="match status" value="1"/>
</dbReference>
<dbReference type="InterPro" id="IPR042099">
    <property type="entry name" value="ANL_N_sf"/>
</dbReference>
<dbReference type="InterPro" id="IPR045851">
    <property type="entry name" value="AMP-bd_C_sf"/>
</dbReference>
<keyword evidence="1" id="KW-0596">Phosphopantetheine</keyword>
<sequence length="385" mass="42212">MLTPTIATMVDPLKLPTVKNLMFIGEMLSTTARNIWSPYVDISNGYGPTESTVLMTVNTQMESVTSCSNVGRPVGNNRIYILGEDHHPAPLGVVGELCVAGPQLARGYLNRPDLTEKAFVSSPFVMEERLYRSGDLARFNQDGSVELMGRIDNQVKINGLRIELDEIEHALHEHPKLVRACILPLVTDEKANHNSLVAFLTFSDMESSLSAPSFLTGSQAVTAFAYIEELKDTVRRKLPSYMIPNIWLPLNIIPINSSGKTDRRKLSDLFSSSSLEEILRMSKCGNDLSSQVTTPLEKKILAIWSETLNIPATSISAEDTFFQLGGDSISAIRVSSLSRQNGISLSVKQIMQNPTIRSLAAVAASLDMTRVVSLPSNNVLAFEIA</sequence>
<keyword evidence="2" id="KW-0597">Phosphoprotein</keyword>
<dbReference type="Gene3D" id="3.30.300.30">
    <property type="match status" value="1"/>
</dbReference>
<evidence type="ECO:0000256" key="1">
    <source>
        <dbReference type="ARBA" id="ARBA00022450"/>
    </source>
</evidence>
<dbReference type="Pfam" id="PF00501">
    <property type="entry name" value="AMP-binding"/>
    <property type="match status" value="1"/>
</dbReference>
<dbReference type="Gene3D" id="1.10.1200.10">
    <property type="entry name" value="ACP-like"/>
    <property type="match status" value="1"/>
</dbReference>
<dbReference type="InterPro" id="IPR036736">
    <property type="entry name" value="ACP-like_sf"/>
</dbReference>
<dbReference type="InterPro" id="IPR000873">
    <property type="entry name" value="AMP-dep_synth/lig_dom"/>
</dbReference>
<dbReference type="Proteomes" id="UP001479436">
    <property type="component" value="Unassembled WGS sequence"/>
</dbReference>
<dbReference type="PANTHER" id="PTHR45527:SF1">
    <property type="entry name" value="FATTY ACID SYNTHASE"/>
    <property type="match status" value="1"/>
</dbReference>
<accession>A0ABR2WCP9</accession>
<evidence type="ECO:0000313" key="5">
    <source>
        <dbReference type="EMBL" id="KAK9753052.1"/>
    </source>
</evidence>
<dbReference type="PANTHER" id="PTHR45527">
    <property type="entry name" value="NONRIBOSOMAL PEPTIDE SYNTHETASE"/>
    <property type="match status" value="1"/>
</dbReference>
<evidence type="ECO:0000313" key="6">
    <source>
        <dbReference type="Proteomes" id="UP001479436"/>
    </source>
</evidence>
<evidence type="ECO:0000256" key="2">
    <source>
        <dbReference type="ARBA" id="ARBA00022553"/>
    </source>
</evidence>
<dbReference type="EMBL" id="JASJQH010004806">
    <property type="protein sequence ID" value="KAK9753052.1"/>
    <property type="molecule type" value="Genomic_DNA"/>
</dbReference>
<feature type="domain" description="Carrier" evidence="4">
    <location>
        <begin position="291"/>
        <end position="367"/>
    </location>
</feature>
<evidence type="ECO:0000256" key="3">
    <source>
        <dbReference type="ARBA" id="ARBA00022598"/>
    </source>
</evidence>
<comment type="caution">
    <text evidence="5">The sequence shown here is derived from an EMBL/GenBank/DDBJ whole genome shotgun (WGS) entry which is preliminary data.</text>
</comment>
<evidence type="ECO:0000259" key="4">
    <source>
        <dbReference type="PROSITE" id="PS50075"/>
    </source>
</evidence>
<keyword evidence="6" id="KW-1185">Reference proteome</keyword>
<dbReference type="InterPro" id="IPR009081">
    <property type="entry name" value="PP-bd_ACP"/>
</dbReference>
<reference evidence="5 6" key="1">
    <citation type="submission" date="2023-04" db="EMBL/GenBank/DDBJ databases">
        <title>Genome of Basidiobolus ranarum AG-B5.</title>
        <authorList>
            <person name="Stajich J.E."/>
            <person name="Carter-House D."/>
            <person name="Gryganskyi A."/>
        </authorList>
    </citation>
    <scope>NUCLEOTIDE SEQUENCE [LARGE SCALE GENOMIC DNA]</scope>
    <source>
        <strain evidence="5 6">AG-B5</strain>
    </source>
</reference>
<dbReference type="Pfam" id="PF00550">
    <property type="entry name" value="PP-binding"/>
    <property type="match status" value="1"/>
</dbReference>
<protein>
    <recommendedName>
        <fullName evidence="4">Carrier domain-containing protein</fullName>
    </recommendedName>
</protein>
<dbReference type="Gene3D" id="3.40.50.12780">
    <property type="entry name" value="N-terminal domain of ligase-like"/>
    <property type="match status" value="1"/>
</dbReference>
<dbReference type="InterPro" id="IPR020806">
    <property type="entry name" value="PKS_PP-bd"/>
</dbReference>
<organism evidence="5 6">
    <name type="scientific">Basidiobolus ranarum</name>
    <dbReference type="NCBI Taxonomy" id="34480"/>
    <lineage>
        <taxon>Eukaryota</taxon>
        <taxon>Fungi</taxon>
        <taxon>Fungi incertae sedis</taxon>
        <taxon>Zoopagomycota</taxon>
        <taxon>Entomophthoromycotina</taxon>
        <taxon>Basidiobolomycetes</taxon>
        <taxon>Basidiobolales</taxon>
        <taxon>Basidiobolaceae</taxon>
        <taxon>Basidiobolus</taxon>
    </lineage>
</organism>
<proteinExistence type="predicted"/>
<dbReference type="PROSITE" id="PS50075">
    <property type="entry name" value="CARRIER"/>
    <property type="match status" value="1"/>
</dbReference>
<gene>
    <name evidence="5" type="ORF">K7432_017993</name>
</gene>
<name>A0ABR2WCP9_9FUNG</name>
<keyword evidence="3" id="KW-0436">Ligase</keyword>
<dbReference type="SMART" id="SM00823">
    <property type="entry name" value="PKS_PP"/>
    <property type="match status" value="1"/>
</dbReference>